<reference evidence="2" key="2">
    <citation type="submission" date="2023-04" db="EMBL/GenBank/DDBJ databases">
        <title>Paracnuella aquatica gen. nov., sp. nov., a member of the family Chitinophagaceae isolated from a hot spring.</title>
        <authorList>
            <person name="Wang C."/>
        </authorList>
    </citation>
    <scope>NUCLEOTIDE SEQUENCE</scope>
    <source>
        <strain evidence="2">LB-8</strain>
    </source>
</reference>
<proteinExistence type="predicted"/>
<dbReference type="RefSeq" id="WP_279296775.1">
    <property type="nucleotide sequence ID" value="NZ_JAOTIF010000005.1"/>
</dbReference>
<evidence type="ECO:0000313" key="2">
    <source>
        <dbReference type="EMBL" id="MCU7549334.1"/>
    </source>
</evidence>
<dbReference type="Gene3D" id="3.50.50.60">
    <property type="entry name" value="FAD/NAD(P)-binding domain"/>
    <property type="match status" value="2"/>
</dbReference>
<dbReference type="SUPFAM" id="SSF51971">
    <property type="entry name" value="Nucleotide-binding domain"/>
    <property type="match status" value="1"/>
</dbReference>
<dbReference type="AlphaFoldDB" id="A0A9X2XU92"/>
<dbReference type="InterPro" id="IPR006076">
    <property type="entry name" value="FAD-dep_OxRdtase"/>
</dbReference>
<dbReference type="Proteomes" id="UP001155483">
    <property type="component" value="Unassembled WGS sequence"/>
</dbReference>
<comment type="caution">
    <text evidence="2">The sequence shown here is derived from an EMBL/GenBank/DDBJ whole genome shotgun (WGS) entry which is preliminary data.</text>
</comment>
<sequence length="352" mass="40339">MQVDILIIGQGICGTMLSWNLFKEGKSFLIVDNNLPAAPSKVAAGVINPVTGRRYSYSWMIDTLMPFAHESYAEIGNFLDQKISFEKSIIDFFPSAQMRDAFVTRMTENDTYLHTYPDQNQFNQYFNYEFGCGKIQPAYTTDLQTLLSSWRSYLTNRNLLLEEDFKAENLSFQTDSVSYNHITAEKIIFCDGIHSMNYSWFKGLPFAPSKGEAILIESKELTNQHIFKKSMAIVPLFSEDLFWVGSSYEWDYSHPNPTNEFLEKTKFHLDTWLKVPYKIVDHKAALRPSTLERRPFVGFHPQNPMIGILNGMGTKGASLTPYFAQQLAQHIVNGVPITPEADINRFQRILSK</sequence>
<reference evidence="2" key="1">
    <citation type="submission" date="2022-09" db="EMBL/GenBank/DDBJ databases">
        <authorList>
            <person name="Yuan C."/>
            <person name="Ke Z."/>
        </authorList>
    </citation>
    <scope>NUCLEOTIDE SEQUENCE</scope>
    <source>
        <strain evidence="2">LB-8</strain>
    </source>
</reference>
<gene>
    <name evidence="2" type="ORF">OCK74_09430</name>
</gene>
<dbReference type="Gene3D" id="3.30.9.10">
    <property type="entry name" value="D-Amino Acid Oxidase, subunit A, domain 2"/>
    <property type="match status" value="1"/>
</dbReference>
<dbReference type="EMBL" id="JAOTIF010000005">
    <property type="protein sequence ID" value="MCU7549334.1"/>
    <property type="molecule type" value="Genomic_DNA"/>
</dbReference>
<evidence type="ECO:0000259" key="1">
    <source>
        <dbReference type="Pfam" id="PF01266"/>
    </source>
</evidence>
<feature type="domain" description="FAD dependent oxidoreductase" evidence="1">
    <location>
        <begin position="4"/>
        <end position="329"/>
    </location>
</feature>
<accession>A0A9X2XU92</accession>
<dbReference type="Pfam" id="PF01266">
    <property type="entry name" value="DAO"/>
    <property type="match status" value="1"/>
</dbReference>
<protein>
    <submittedName>
        <fullName evidence="2">FAD-dependent oxidoreductase</fullName>
    </submittedName>
</protein>
<organism evidence="2 3">
    <name type="scientific">Paraflavisolibacter caeni</name>
    <dbReference type="NCBI Taxonomy" id="2982496"/>
    <lineage>
        <taxon>Bacteria</taxon>
        <taxon>Pseudomonadati</taxon>
        <taxon>Bacteroidota</taxon>
        <taxon>Chitinophagia</taxon>
        <taxon>Chitinophagales</taxon>
        <taxon>Chitinophagaceae</taxon>
        <taxon>Paraflavisolibacter</taxon>
    </lineage>
</organism>
<name>A0A9X2XU92_9BACT</name>
<keyword evidence="3" id="KW-1185">Reference proteome</keyword>
<dbReference type="InterPro" id="IPR036188">
    <property type="entry name" value="FAD/NAD-bd_sf"/>
</dbReference>
<evidence type="ECO:0000313" key="3">
    <source>
        <dbReference type="Proteomes" id="UP001155483"/>
    </source>
</evidence>